<dbReference type="PANTHER" id="PTHR31391:SF164">
    <property type="entry name" value="TF-B3 DOMAIN-CONTAINING PROTEIN"/>
    <property type="match status" value="1"/>
</dbReference>
<sequence length="507" mass="59185">MRSNQYHKLTYVTPIRNQGDRSYLQFITILKISSYNNLTFNMHPIRFFKIVTSTNLQDGNIRIPNAFTQKYIGDLSNIMFLKTPDDKEWEIHLTKKDGDIWIHKGWKEFAAHYSLDHGHMLLFQYEKTSHFEVHVFDKSTLEIGYHVYGNNQQKHNNTNENLNEQPSRNKTRPKPQISSSQPHKKSIIDTCEEVGTSSKLQNSPKLVQVKEEKDGSTECLNVKHYQEKKNFTSKTEKALIKAKNYKSENPLFIVVMTSSYTNQYMYVPFDFEQKYLKKDQSDMVLRVLGDDRTWIVKYCQSRISSGWKIFASDNNLKVGDVCLFEMINYDAYAFRVLVFRVDDEQGSPPPQVHRDRINWVETARISKVDSKPIILHRGLKATPINSLQASPPAFAKVEAEQFASTLKNPHFTINLRSSHWDEYKPRIPNSFSRKYLCYQNNTVMLQFDEKIWQVELVSYPSDLTRKLSVGWSRFADENKLQVGDVCVFELINKEDAVLDVHIFRGCN</sequence>
<evidence type="ECO:0000256" key="6">
    <source>
        <dbReference type="SAM" id="MobiDB-lite"/>
    </source>
</evidence>
<feature type="domain" description="TF-B3" evidence="7">
    <location>
        <begin position="250"/>
        <end position="342"/>
    </location>
</feature>
<reference evidence="8 9" key="1">
    <citation type="journal article" date="2022" name="Nat. Genet.">
        <title>Improved pea reference genome and pan-genome highlight genomic features and evolutionary characteristics.</title>
        <authorList>
            <person name="Yang T."/>
            <person name="Liu R."/>
            <person name="Luo Y."/>
            <person name="Hu S."/>
            <person name="Wang D."/>
            <person name="Wang C."/>
            <person name="Pandey M.K."/>
            <person name="Ge S."/>
            <person name="Xu Q."/>
            <person name="Li N."/>
            <person name="Li G."/>
            <person name="Huang Y."/>
            <person name="Saxena R.K."/>
            <person name="Ji Y."/>
            <person name="Li M."/>
            <person name="Yan X."/>
            <person name="He Y."/>
            <person name="Liu Y."/>
            <person name="Wang X."/>
            <person name="Xiang C."/>
            <person name="Varshney R.K."/>
            <person name="Ding H."/>
            <person name="Gao S."/>
            <person name="Zong X."/>
        </authorList>
    </citation>
    <scope>NUCLEOTIDE SEQUENCE [LARGE SCALE GENOMIC DNA]</scope>
    <source>
        <strain evidence="8 9">cv. Zhongwan 6</strain>
    </source>
</reference>
<dbReference type="GO" id="GO:0003677">
    <property type="term" value="F:DNA binding"/>
    <property type="evidence" value="ECO:0007669"/>
    <property type="project" value="UniProtKB-KW"/>
</dbReference>
<dbReference type="AlphaFoldDB" id="A0A9D4W8H9"/>
<gene>
    <name evidence="8" type="ORF">KIW84_063076</name>
</gene>
<keyword evidence="2" id="KW-0805">Transcription regulation</keyword>
<organism evidence="8 9">
    <name type="scientific">Pisum sativum</name>
    <name type="common">Garden pea</name>
    <name type="synonym">Lathyrus oleraceus</name>
    <dbReference type="NCBI Taxonomy" id="3888"/>
    <lineage>
        <taxon>Eukaryota</taxon>
        <taxon>Viridiplantae</taxon>
        <taxon>Streptophyta</taxon>
        <taxon>Embryophyta</taxon>
        <taxon>Tracheophyta</taxon>
        <taxon>Spermatophyta</taxon>
        <taxon>Magnoliopsida</taxon>
        <taxon>eudicotyledons</taxon>
        <taxon>Gunneridae</taxon>
        <taxon>Pentapetalae</taxon>
        <taxon>rosids</taxon>
        <taxon>fabids</taxon>
        <taxon>Fabales</taxon>
        <taxon>Fabaceae</taxon>
        <taxon>Papilionoideae</taxon>
        <taxon>50 kb inversion clade</taxon>
        <taxon>NPAAA clade</taxon>
        <taxon>Hologalegina</taxon>
        <taxon>IRL clade</taxon>
        <taxon>Fabeae</taxon>
        <taxon>Lathyrus</taxon>
    </lineage>
</organism>
<proteinExistence type="predicted"/>
<dbReference type="PROSITE" id="PS50863">
    <property type="entry name" value="B3"/>
    <property type="match status" value="3"/>
</dbReference>
<evidence type="ECO:0000256" key="2">
    <source>
        <dbReference type="ARBA" id="ARBA00023015"/>
    </source>
</evidence>
<evidence type="ECO:0000313" key="8">
    <source>
        <dbReference type="EMBL" id="KAI5397107.1"/>
    </source>
</evidence>
<name>A0A9D4W8H9_PEA</name>
<keyword evidence="3" id="KW-0238">DNA-binding</keyword>
<keyword evidence="5" id="KW-0539">Nucleus</keyword>
<dbReference type="Proteomes" id="UP001058974">
    <property type="component" value="Chromosome 6"/>
</dbReference>
<comment type="caution">
    <text evidence="8">The sequence shown here is derived from an EMBL/GenBank/DDBJ whole genome shotgun (WGS) entry which is preliminary data.</text>
</comment>
<dbReference type="InterPro" id="IPR015300">
    <property type="entry name" value="DNA-bd_pseudobarrel_sf"/>
</dbReference>
<dbReference type="InterPro" id="IPR003340">
    <property type="entry name" value="B3_DNA-bd"/>
</dbReference>
<dbReference type="EMBL" id="JAMSHJ010000006">
    <property type="protein sequence ID" value="KAI5397107.1"/>
    <property type="molecule type" value="Genomic_DNA"/>
</dbReference>
<comment type="subcellular location">
    <subcellularLocation>
        <location evidence="1">Nucleus</location>
    </subcellularLocation>
</comment>
<evidence type="ECO:0000256" key="5">
    <source>
        <dbReference type="ARBA" id="ARBA00023242"/>
    </source>
</evidence>
<keyword evidence="4" id="KW-0804">Transcription</keyword>
<evidence type="ECO:0000256" key="1">
    <source>
        <dbReference type="ARBA" id="ARBA00004123"/>
    </source>
</evidence>
<dbReference type="SMART" id="SM01019">
    <property type="entry name" value="B3"/>
    <property type="match status" value="3"/>
</dbReference>
<dbReference type="Gramene" id="Psat06G0307600-T1">
    <property type="protein sequence ID" value="KAI5397107.1"/>
    <property type="gene ID" value="KIW84_063076"/>
</dbReference>
<dbReference type="Gene3D" id="2.40.330.10">
    <property type="entry name" value="DNA-binding pseudobarrel domain"/>
    <property type="match status" value="3"/>
</dbReference>
<feature type="domain" description="TF-B3" evidence="7">
    <location>
        <begin position="46"/>
        <end position="139"/>
    </location>
</feature>
<evidence type="ECO:0000259" key="7">
    <source>
        <dbReference type="PROSITE" id="PS50863"/>
    </source>
</evidence>
<evidence type="ECO:0000256" key="4">
    <source>
        <dbReference type="ARBA" id="ARBA00023163"/>
    </source>
</evidence>
<accession>A0A9D4W8H9</accession>
<evidence type="ECO:0000256" key="3">
    <source>
        <dbReference type="ARBA" id="ARBA00023125"/>
    </source>
</evidence>
<dbReference type="SUPFAM" id="SSF101936">
    <property type="entry name" value="DNA-binding pseudobarrel domain"/>
    <property type="match status" value="3"/>
</dbReference>
<dbReference type="PANTHER" id="PTHR31391">
    <property type="entry name" value="B3 DOMAIN-CONTAINING PROTEIN OS11G0197600-RELATED"/>
    <property type="match status" value="1"/>
</dbReference>
<dbReference type="GO" id="GO:0005634">
    <property type="term" value="C:nucleus"/>
    <property type="evidence" value="ECO:0007669"/>
    <property type="project" value="UniProtKB-SubCell"/>
</dbReference>
<dbReference type="CDD" id="cd10017">
    <property type="entry name" value="B3_DNA"/>
    <property type="match status" value="3"/>
</dbReference>
<feature type="compositionally biased region" description="Low complexity" evidence="6">
    <location>
        <begin position="150"/>
        <end position="165"/>
    </location>
</feature>
<keyword evidence="9" id="KW-1185">Reference proteome</keyword>
<evidence type="ECO:0000313" key="9">
    <source>
        <dbReference type="Proteomes" id="UP001058974"/>
    </source>
</evidence>
<feature type="domain" description="TF-B3" evidence="7">
    <location>
        <begin position="410"/>
        <end position="506"/>
    </location>
</feature>
<dbReference type="InterPro" id="IPR044837">
    <property type="entry name" value="REM16-like"/>
</dbReference>
<feature type="region of interest" description="Disordered" evidence="6">
    <location>
        <begin position="150"/>
        <end position="185"/>
    </location>
</feature>
<protein>
    <recommendedName>
        <fullName evidence="7">TF-B3 domain-containing protein</fullName>
    </recommendedName>
</protein>
<dbReference type="Pfam" id="PF02362">
    <property type="entry name" value="B3"/>
    <property type="match status" value="3"/>
</dbReference>